<dbReference type="AlphaFoldDB" id="A0AA38XE42"/>
<feature type="compositionally biased region" description="Polar residues" evidence="1">
    <location>
        <begin position="468"/>
        <end position="487"/>
    </location>
</feature>
<keyword evidence="4" id="KW-1185">Reference proteome</keyword>
<dbReference type="Pfam" id="PF25485">
    <property type="entry name" value="DUF7908"/>
    <property type="match status" value="1"/>
</dbReference>
<comment type="caution">
    <text evidence="3">The sequence shown here is derived from an EMBL/GenBank/DDBJ whole genome shotgun (WGS) entry which is preliminary data.</text>
</comment>
<dbReference type="Proteomes" id="UP001172673">
    <property type="component" value="Unassembled WGS sequence"/>
</dbReference>
<feature type="compositionally biased region" description="Polar residues" evidence="1">
    <location>
        <begin position="292"/>
        <end position="304"/>
    </location>
</feature>
<feature type="compositionally biased region" description="Low complexity" evidence="1">
    <location>
        <begin position="226"/>
        <end position="241"/>
    </location>
</feature>
<reference evidence="3" key="1">
    <citation type="submission" date="2022-10" db="EMBL/GenBank/DDBJ databases">
        <title>Culturing micro-colonial fungi from biological soil crusts in the Mojave desert and describing Neophaeococcomyces mojavensis, and introducing the new genera and species Taxawa tesnikishii.</title>
        <authorList>
            <person name="Kurbessoian T."/>
            <person name="Stajich J.E."/>
        </authorList>
    </citation>
    <scope>NUCLEOTIDE SEQUENCE</scope>
    <source>
        <strain evidence="3">TK_41</strain>
    </source>
</reference>
<gene>
    <name evidence="3" type="ORF">H2200_004863</name>
</gene>
<organism evidence="3 4">
    <name type="scientific">Cladophialophora chaetospira</name>
    <dbReference type="NCBI Taxonomy" id="386627"/>
    <lineage>
        <taxon>Eukaryota</taxon>
        <taxon>Fungi</taxon>
        <taxon>Dikarya</taxon>
        <taxon>Ascomycota</taxon>
        <taxon>Pezizomycotina</taxon>
        <taxon>Eurotiomycetes</taxon>
        <taxon>Chaetothyriomycetidae</taxon>
        <taxon>Chaetothyriales</taxon>
        <taxon>Herpotrichiellaceae</taxon>
        <taxon>Cladophialophora</taxon>
    </lineage>
</organism>
<name>A0AA38XE42_9EURO</name>
<dbReference type="EMBL" id="JAPDRK010000006">
    <property type="protein sequence ID" value="KAJ9611679.1"/>
    <property type="molecule type" value="Genomic_DNA"/>
</dbReference>
<feature type="region of interest" description="Disordered" evidence="1">
    <location>
        <begin position="197"/>
        <end position="308"/>
    </location>
</feature>
<evidence type="ECO:0000313" key="4">
    <source>
        <dbReference type="Proteomes" id="UP001172673"/>
    </source>
</evidence>
<feature type="compositionally biased region" description="Polar residues" evidence="1">
    <location>
        <begin position="502"/>
        <end position="525"/>
    </location>
</feature>
<evidence type="ECO:0000256" key="1">
    <source>
        <dbReference type="SAM" id="MobiDB-lite"/>
    </source>
</evidence>
<feature type="domain" description="DUF7908" evidence="2">
    <location>
        <begin position="79"/>
        <end position="193"/>
    </location>
</feature>
<feature type="compositionally biased region" description="Low complexity" evidence="1">
    <location>
        <begin position="255"/>
        <end position="291"/>
    </location>
</feature>
<feature type="compositionally biased region" description="Polar residues" evidence="1">
    <location>
        <begin position="197"/>
        <end position="225"/>
    </location>
</feature>
<proteinExistence type="predicted"/>
<feature type="region of interest" description="Disordered" evidence="1">
    <location>
        <begin position="448"/>
        <end position="487"/>
    </location>
</feature>
<protein>
    <recommendedName>
        <fullName evidence="2">DUF7908 domain-containing protein</fullName>
    </recommendedName>
</protein>
<dbReference type="InterPro" id="IPR057230">
    <property type="entry name" value="DUF7908"/>
</dbReference>
<sequence>MKWRTLTGAAIALRLALPVFGYGTTVLIGVTYCPATYTSTSTSVSSSASIISTTSASTAPSIVPGEPIVLAFKVNDISQYLKADGSITNDSLQSTNYSITQSGQLSAGNGYVSTSGEVPYQPFAVSPDSPGMKRAPRIFTQFLINLDDILEWINNAFAGRRALFCVSDLTLIATFNGVTPPGCTPIELGAIPAAELNQASSSSTTGLPQSTTSNMPSVSTLISQPSSNSGSSSGAGSSTNSVVLVSTIQTPPVSSNPTSGLSASGSSSAAMGSTSNLLPSSSSSVPSTSASGTDYSAPTTTGTPNCFDRSPFDGTVNKDFLVLCDTDLPGNDLDAVPASNIAECIAACTAYGPGSEGTCVAVEFDILANTNPCHLKYAISTVSRGANSFSQAAIVVNKPYAPVIVFSDAAAKSSSSSNVVDGSTTVGPPPPASMMSTTPNGAVLPTTSPSLPPVNPTTFISGFPAPSSMPQFSPSSGPEGAQSSTSAVLSVVEGMTTSLAISSSPGAGSSHQLPSTMAASGNIQISSPGSNPLSSSPTLNPASSSAFFKPASSSPAVNHGSSSPIVNSASSSPVINPASSSIGNSITRSSHSATPIGSSPAANTSPPAATSPAAGASLSVTSPSVSTPAATSEPGSSSPIATMRESSSSSVLVASTLTTTPSQTTAASTSTNIGPYCTATPADPNANFCPTYNHQGLNVNSDGYCYEIECSTSLQGTAIPESFVEVSSLRTCISLCTEYNVGLPYGCLGVNYLFSAGANANCILLATITGTSANATGDSARLLYAGYPTPDDPVYTLTSSTTSRTATPPTTAPINPASSITMSAATTTSSATAACPAAPTATDATPLCPGASPGACYEYAYYNNPVDFEIECSTQFTGSHNQQLLAFNLNDCIRQCQYLNTVFTNSCVGITFIEGEVGQGTTNNCYPYSTITCATRGNAMYNSARMFYAGYPQVTDYNSTFSC</sequence>
<feature type="compositionally biased region" description="Polar residues" evidence="1">
    <location>
        <begin position="242"/>
        <end position="253"/>
    </location>
</feature>
<feature type="compositionally biased region" description="Low complexity" evidence="1">
    <location>
        <begin position="526"/>
        <end position="632"/>
    </location>
</feature>
<evidence type="ECO:0000259" key="2">
    <source>
        <dbReference type="Pfam" id="PF25485"/>
    </source>
</evidence>
<evidence type="ECO:0000313" key="3">
    <source>
        <dbReference type="EMBL" id="KAJ9611679.1"/>
    </source>
</evidence>
<feature type="region of interest" description="Disordered" evidence="1">
    <location>
        <begin position="502"/>
        <end position="645"/>
    </location>
</feature>
<accession>A0AA38XE42</accession>